<protein>
    <recommendedName>
        <fullName evidence="10">peptidoglycan glycosyltransferase</fullName>
        <ecNumber evidence="10">2.4.99.28</ecNumber>
    </recommendedName>
</protein>
<dbReference type="InterPro" id="IPR036950">
    <property type="entry name" value="PBP_transglycosylase"/>
</dbReference>
<proteinExistence type="inferred from homology"/>
<evidence type="ECO:0000256" key="6">
    <source>
        <dbReference type="ARBA" id="ARBA00022676"/>
    </source>
</evidence>
<keyword evidence="7" id="KW-0808">Transferase</keyword>
<keyword evidence="17" id="KW-1185">Reference proteome</keyword>
<dbReference type="InterPro" id="IPR012338">
    <property type="entry name" value="Beta-lactam/transpept-like"/>
</dbReference>
<evidence type="ECO:0000256" key="9">
    <source>
        <dbReference type="ARBA" id="ARBA00023268"/>
    </source>
</evidence>
<keyword evidence="9" id="KW-0511">Multifunctional enzyme</keyword>
<dbReference type="SUPFAM" id="SSF53955">
    <property type="entry name" value="Lysozyme-like"/>
    <property type="match status" value="1"/>
</dbReference>
<feature type="compositionally biased region" description="Pro residues" evidence="12">
    <location>
        <begin position="1"/>
        <end position="11"/>
    </location>
</feature>
<evidence type="ECO:0000256" key="2">
    <source>
        <dbReference type="ARBA" id="ARBA00007090"/>
    </source>
</evidence>
<keyword evidence="13" id="KW-0472">Membrane</keyword>
<evidence type="ECO:0000256" key="1">
    <source>
        <dbReference type="ARBA" id="ARBA00004752"/>
    </source>
</evidence>
<dbReference type="InterPro" id="IPR050396">
    <property type="entry name" value="Glycosyltr_51/Transpeptidase"/>
</dbReference>
<comment type="caution">
    <text evidence="16">The sequence shown here is derived from an EMBL/GenBank/DDBJ whole genome shotgun (WGS) entry which is preliminary data.</text>
</comment>
<evidence type="ECO:0000256" key="8">
    <source>
        <dbReference type="ARBA" id="ARBA00022801"/>
    </source>
</evidence>
<evidence type="ECO:0000256" key="5">
    <source>
        <dbReference type="ARBA" id="ARBA00022670"/>
    </source>
</evidence>
<keyword evidence="13" id="KW-0812">Transmembrane</keyword>
<keyword evidence="13" id="KW-1133">Transmembrane helix</keyword>
<keyword evidence="6" id="KW-0328">Glycosyltransferase</keyword>
<keyword evidence="8" id="KW-0378">Hydrolase</keyword>
<dbReference type="InterPro" id="IPR001460">
    <property type="entry name" value="PCN-bd_Tpept"/>
</dbReference>
<evidence type="ECO:0000256" key="13">
    <source>
        <dbReference type="SAM" id="Phobius"/>
    </source>
</evidence>
<dbReference type="Pfam" id="PF00912">
    <property type="entry name" value="Transgly"/>
    <property type="match status" value="1"/>
</dbReference>
<evidence type="ECO:0000256" key="11">
    <source>
        <dbReference type="ARBA" id="ARBA00049902"/>
    </source>
</evidence>
<sequence length="629" mass="68110">MYFSTPPPPDDGPIQSRDPEAERVQRRGFLGRLLRGILLGAALAGVLGALFVLYPIDRRVFQAALTQPLVIFRKSGDRLEMIACICDTTLRQDEVPQVVRDALIATEDRRFNYHFGVDPLSFGKALLTGGDRGGSTLAMQLAKNTMTGASGSISRKFAELFLATRISLTHSKQDVVRLYLSRVNFGRARGVPVIGLRDAARTYFGKPPARLTLAEAAVLVGMINAPTLLNPVRHPEASARRAALVITRMRNQGLLPEGTDPDIAAALPADYAALPRRDRYIEDQVMREVAAIAGSLPNGLHHALTTIDPLAQDQAQRIARAEAADYTGRRVARVGLITLDARGRILAMVGGLDHAQSNWNLAIQARRQAASTAKISTYLAALERGWSATDILRDDPRALQGKFQPRNVDGRYLGDIAMGDCLRQSRNVCTMWLAEQVGLERVAEMAGRLGLTDGTEPGSAVVLGAAETTMAANAGAFLVLANGGYLRQAHLLRAVLGQNGRVLYQPPEVETDTVVNPRAIAAMRAMLAEVTAPGGTGDAARFDKSAVFGKTGTSQENRDAWFVGFPEHGIVTAVWAGPREGGTMRAVGGGDLPAEIFARYNRNLVERFQGYVRGWPPEGDSLWRDVNRP</sequence>
<dbReference type="SUPFAM" id="SSF56601">
    <property type="entry name" value="beta-lactamase/transpeptidase-like"/>
    <property type="match status" value="1"/>
</dbReference>
<gene>
    <name evidence="16" type="ORF">FGK64_11700</name>
</gene>
<dbReference type="Proteomes" id="UP001191082">
    <property type="component" value="Unassembled WGS sequence"/>
</dbReference>
<evidence type="ECO:0000256" key="4">
    <source>
        <dbReference type="ARBA" id="ARBA00022645"/>
    </source>
</evidence>
<dbReference type="PANTHER" id="PTHR32282">
    <property type="entry name" value="BINDING PROTEIN TRANSPEPTIDASE, PUTATIVE-RELATED"/>
    <property type="match status" value="1"/>
</dbReference>
<dbReference type="PANTHER" id="PTHR32282:SF33">
    <property type="entry name" value="PEPTIDOGLYCAN GLYCOSYLTRANSFERASE"/>
    <property type="match status" value="1"/>
</dbReference>
<keyword evidence="4" id="KW-0121">Carboxypeptidase</keyword>
<feature type="region of interest" description="Disordered" evidence="12">
    <location>
        <begin position="1"/>
        <end position="20"/>
    </location>
</feature>
<dbReference type="EC" id="2.4.99.28" evidence="10"/>
<keyword evidence="5" id="KW-0645">Protease</keyword>
<evidence type="ECO:0000256" key="3">
    <source>
        <dbReference type="ARBA" id="ARBA00007739"/>
    </source>
</evidence>
<dbReference type="Gene3D" id="1.10.3810.10">
    <property type="entry name" value="Biosynthetic peptidoglycan transglycosylase-like"/>
    <property type="match status" value="1"/>
</dbReference>
<dbReference type="InterPro" id="IPR023346">
    <property type="entry name" value="Lysozyme-like_dom_sf"/>
</dbReference>
<comment type="similarity">
    <text evidence="3">In the N-terminal section; belongs to the glycosyltransferase 51 family.</text>
</comment>
<comment type="catalytic activity">
    <reaction evidence="11">
        <text>[GlcNAc-(1-&gt;4)-Mur2Ac(oyl-L-Ala-gamma-D-Glu-L-Lys-D-Ala-D-Ala)](n)-di-trans,octa-cis-undecaprenyl diphosphate + beta-D-GlcNAc-(1-&gt;4)-Mur2Ac(oyl-L-Ala-gamma-D-Glu-L-Lys-D-Ala-D-Ala)-di-trans,octa-cis-undecaprenyl diphosphate = [GlcNAc-(1-&gt;4)-Mur2Ac(oyl-L-Ala-gamma-D-Glu-L-Lys-D-Ala-D-Ala)](n+1)-di-trans,octa-cis-undecaprenyl diphosphate + di-trans,octa-cis-undecaprenyl diphosphate + H(+)</text>
        <dbReference type="Rhea" id="RHEA:23708"/>
        <dbReference type="Rhea" id="RHEA-COMP:9602"/>
        <dbReference type="Rhea" id="RHEA-COMP:9603"/>
        <dbReference type="ChEBI" id="CHEBI:15378"/>
        <dbReference type="ChEBI" id="CHEBI:58405"/>
        <dbReference type="ChEBI" id="CHEBI:60033"/>
        <dbReference type="ChEBI" id="CHEBI:78435"/>
        <dbReference type="EC" id="2.4.99.28"/>
    </reaction>
</comment>
<comment type="pathway">
    <text evidence="1">Cell wall biogenesis; peptidoglycan biosynthesis.</text>
</comment>
<evidence type="ECO:0000313" key="17">
    <source>
        <dbReference type="Proteomes" id="UP001191082"/>
    </source>
</evidence>
<dbReference type="Pfam" id="PF00905">
    <property type="entry name" value="Transpeptidase"/>
    <property type="match status" value="1"/>
</dbReference>
<feature type="domain" description="Penicillin-binding protein transpeptidase" evidence="14">
    <location>
        <begin position="340"/>
        <end position="567"/>
    </location>
</feature>
<dbReference type="EMBL" id="VCPC01000002">
    <property type="protein sequence ID" value="TMV13405.1"/>
    <property type="molecule type" value="Genomic_DNA"/>
</dbReference>
<evidence type="ECO:0000259" key="15">
    <source>
        <dbReference type="Pfam" id="PF00912"/>
    </source>
</evidence>
<dbReference type="RefSeq" id="WP_138863960.1">
    <property type="nucleotide sequence ID" value="NZ_VCPC01000002.1"/>
</dbReference>
<evidence type="ECO:0000256" key="12">
    <source>
        <dbReference type="SAM" id="MobiDB-lite"/>
    </source>
</evidence>
<evidence type="ECO:0000259" key="14">
    <source>
        <dbReference type="Pfam" id="PF00905"/>
    </source>
</evidence>
<feature type="domain" description="Glycosyl transferase family 51" evidence="15">
    <location>
        <begin position="89"/>
        <end position="249"/>
    </location>
</feature>
<comment type="similarity">
    <text evidence="2">In the C-terminal section; belongs to the transpeptidase family.</text>
</comment>
<name>A0ABY2XBI6_9RHOB</name>
<accession>A0ABY2XBI6</accession>
<dbReference type="Gene3D" id="3.40.710.10">
    <property type="entry name" value="DD-peptidase/beta-lactamase superfamily"/>
    <property type="match status" value="1"/>
</dbReference>
<evidence type="ECO:0000256" key="10">
    <source>
        <dbReference type="ARBA" id="ARBA00044770"/>
    </source>
</evidence>
<reference evidence="16 17" key="1">
    <citation type="submission" date="2019-05" db="EMBL/GenBank/DDBJ databases">
        <title>Marivita sp. nov. isolated from sea sediment.</title>
        <authorList>
            <person name="Kim W."/>
        </authorList>
    </citation>
    <scope>NUCLEOTIDE SEQUENCE [LARGE SCALE GENOMIC DNA]</scope>
    <source>
        <strain evidence="16 17">CAU 1492</strain>
    </source>
</reference>
<evidence type="ECO:0000313" key="16">
    <source>
        <dbReference type="EMBL" id="TMV13405.1"/>
    </source>
</evidence>
<evidence type="ECO:0000256" key="7">
    <source>
        <dbReference type="ARBA" id="ARBA00022679"/>
    </source>
</evidence>
<dbReference type="InterPro" id="IPR001264">
    <property type="entry name" value="Glyco_trans_51"/>
</dbReference>
<feature type="transmembrane region" description="Helical" evidence="13">
    <location>
        <begin position="33"/>
        <end position="54"/>
    </location>
</feature>
<organism evidence="16 17">
    <name type="scientific">Arenibacterium halophilum</name>
    <dbReference type="NCBI Taxonomy" id="2583821"/>
    <lineage>
        <taxon>Bacteria</taxon>
        <taxon>Pseudomonadati</taxon>
        <taxon>Pseudomonadota</taxon>
        <taxon>Alphaproteobacteria</taxon>
        <taxon>Rhodobacterales</taxon>
        <taxon>Paracoccaceae</taxon>
        <taxon>Arenibacterium</taxon>
    </lineage>
</organism>